<organism evidence="3 4">
    <name type="scientific">Solibacillus merdavium</name>
    <dbReference type="NCBI Taxonomy" id="2762218"/>
    <lineage>
        <taxon>Bacteria</taxon>
        <taxon>Bacillati</taxon>
        <taxon>Bacillota</taxon>
        <taxon>Bacilli</taxon>
        <taxon>Bacillales</taxon>
        <taxon>Caryophanaceae</taxon>
        <taxon>Solibacillus</taxon>
    </lineage>
</organism>
<evidence type="ECO:0000259" key="2">
    <source>
        <dbReference type="Pfam" id="PF13476"/>
    </source>
</evidence>
<sequence length="798" mass="93448">MSLYINRIYIKNFKLFNSLSQPIEIDSKNLIVLDGPNGFGKTSIFDVIELILTDKLKRIRKADSRNRYKDLLLKNNNSEESLLKVEFINEHGEPQFTLAKKIEADYSTEKNLPNDFDIFKTHILSDFNDNLSGDTLIQDYNEIVKKFGANLKEVFNLIHYVEQEDNKLLLKMNENERLEQLASLFNTEDEQQEEEYYTNLRNYVKTKKEDLTQKIASLNADIDKMNISIETETGNKEYLKLLPHLTISEPWDLEDLDIKDNTQLEKYLRDLEDIKCFIKNFEDYNSVKLNKSINHYIESPNLIQDYIIITSKNSGIEKLKLRYESQVEIFKIIKDLEKASFITKWKEIDFKKVLESNLTGAQLLSEEGYITITEKINELIKLEESSTQTSNSLRELFNIRSNFVEQFKQKHSIHPEIIDSHCPLCGNDWETVDNLIGAIEQKRSFLQSLLDDVSNTINKSLEELHSEEITNIIESGNLFFNKQNKLLISSDNHNQFIQGQRNVNNVREFEKWLNHNSIVLDQIIEKTDDYLNPKELEIKYQKIIEILKSKYNKVTNGESIVLDIEKYDLIFNRYFLNDSIAVKFCNEGAINNKISFIKTSYYNDVLKKKKELQNVLEESELYINKYNLLYKDLDNIVKEYKNKTKLYWKKIIKDIEIIFYIYSGKILQSHPTGLGIFMKESGAKSIRFITHPEKDHDVSNFMSSGQLAAITLSLTLAINKVYGNKGLSTLLIDDPLQTMDDINISSFLDLLRNDFSNKQIILSTHEEHVTKYMLYKFSNYNLETQSLNLREKYYSENI</sequence>
<dbReference type="RefSeq" id="WP_191705521.1">
    <property type="nucleotide sequence ID" value="NZ_JACSPW010000032.1"/>
</dbReference>
<dbReference type="Proteomes" id="UP000600565">
    <property type="component" value="Unassembled WGS sequence"/>
</dbReference>
<reference evidence="3 4" key="1">
    <citation type="submission" date="2020-08" db="EMBL/GenBank/DDBJ databases">
        <title>A Genomic Blueprint of the Chicken Gut Microbiome.</title>
        <authorList>
            <person name="Gilroy R."/>
            <person name="Ravi A."/>
            <person name="Getino M."/>
            <person name="Pursley I."/>
            <person name="Horton D.L."/>
            <person name="Alikhan N.-F."/>
            <person name="Baker D."/>
            <person name="Gharbi K."/>
            <person name="Hall N."/>
            <person name="Watson M."/>
            <person name="Adriaenssens E.M."/>
            <person name="Foster-Nyarko E."/>
            <person name="Jarju S."/>
            <person name="Secka A."/>
            <person name="Antonio M."/>
            <person name="Oren A."/>
            <person name="Chaudhuri R."/>
            <person name="La Ragione R.M."/>
            <person name="Hildebrand F."/>
            <person name="Pallen M.J."/>
        </authorList>
    </citation>
    <scope>NUCLEOTIDE SEQUENCE [LARGE SCALE GENOMIC DNA]</scope>
    <source>
        <strain evidence="3 4">Sa1YVA6</strain>
    </source>
</reference>
<dbReference type="SUPFAM" id="SSF52540">
    <property type="entry name" value="P-loop containing nucleoside triphosphate hydrolases"/>
    <property type="match status" value="1"/>
</dbReference>
<evidence type="ECO:0000313" key="3">
    <source>
        <dbReference type="EMBL" id="MBD8035044.1"/>
    </source>
</evidence>
<dbReference type="PANTHER" id="PTHR32182">
    <property type="entry name" value="DNA REPLICATION AND REPAIR PROTEIN RECF"/>
    <property type="match status" value="1"/>
</dbReference>
<feature type="coiled-coil region" evidence="1">
    <location>
        <begin position="161"/>
        <end position="228"/>
    </location>
</feature>
<dbReference type="InterPro" id="IPR038729">
    <property type="entry name" value="Rad50/SbcC_AAA"/>
</dbReference>
<feature type="domain" description="Rad50/SbcC-type AAA" evidence="2">
    <location>
        <begin position="7"/>
        <end position="222"/>
    </location>
</feature>
<dbReference type="Gene3D" id="3.40.50.300">
    <property type="entry name" value="P-loop containing nucleotide triphosphate hydrolases"/>
    <property type="match status" value="2"/>
</dbReference>
<gene>
    <name evidence="3" type="ORF">H9632_18480</name>
</gene>
<dbReference type="Pfam" id="PF13476">
    <property type="entry name" value="AAA_23"/>
    <property type="match status" value="1"/>
</dbReference>
<protein>
    <submittedName>
        <fullName evidence="3">AAA family ATPase</fullName>
    </submittedName>
</protein>
<evidence type="ECO:0000313" key="4">
    <source>
        <dbReference type="Proteomes" id="UP000600565"/>
    </source>
</evidence>
<dbReference type="PANTHER" id="PTHR32182:SF22">
    <property type="entry name" value="ATP-DEPENDENT ENDONUCLEASE, OLD FAMILY-RELATED"/>
    <property type="match status" value="1"/>
</dbReference>
<name>A0ABR8XSX2_9BACL</name>
<keyword evidence="1" id="KW-0175">Coiled coil</keyword>
<accession>A0ABR8XSX2</accession>
<dbReference type="InterPro" id="IPR027417">
    <property type="entry name" value="P-loop_NTPase"/>
</dbReference>
<evidence type="ECO:0000256" key="1">
    <source>
        <dbReference type="SAM" id="Coils"/>
    </source>
</evidence>
<dbReference type="EMBL" id="JACSPW010000032">
    <property type="protein sequence ID" value="MBD8035044.1"/>
    <property type="molecule type" value="Genomic_DNA"/>
</dbReference>
<keyword evidence="4" id="KW-1185">Reference proteome</keyword>
<comment type="caution">
    <text evidence="3">The sequence shown here is derived from an EMBL/GenBank/DDBJ whole genome shotgun (WGS) entry which is preliminary data.</text>
</comment>
<proteinExistence type="predicted"/>